<dbReference type="GO" id="GO:0005524">
    <property type="term" value="F:ATP binding"/>
    <property type="evidence" value="ECO:0007669"/>
    <property type="project" value="UniProtKB-KW"/>
</dbReference>
<reference evidence="9" key="2">
    <citation type="submission" date="2025-09" db="UniProtKB">
        <authorList>
            <consortium name="Ensembl"/>
        </authorList>
    </citation>
    <scope>IDENTIFICATION</scope>
</reference>
<dbReference type="Gene3D" id="3.40.50.300">
    <property type="entry name" value="P-loop containing nucleotide triphosphate hydrolases"/>
    <property type="match status" value="1"/>
</dbReference>
<reference evidence="9" key="1">
    <citation type="submission" date="2025-08" db="UniProtKB">
        <authorList>
            <consortium name="Ensembl"/>
        </authorList>
    </citation>
    <scope>IDENTIFICATION</scope>
</reference>
<dbReference type="GeneTree" id="ENSGT00440000039046"/>
<feature type="compositionally biased region" description="Basic residues" evidence="8">
    <location>
        <begin position="39"/>
        <end position="48"/>
    </location>
</feature>
<dbReference type="Proteomes" id="UP000694546">
    <property type="component" value="Chromosome 6"/>
</dbReference>
<keyword evidence="10" id="KW-1185">Reference proteome</keyword>
<dbReference type="GO" id="GO:0005634">
    <property type="term" value="C:nucleus"/>
    <property type="evidence" value="ECO:0007669"/>
    <property type="project" value="UniProtKB-SubCell"/>
</dbReference>
<feature type="region of interest" description="Disordered" evidence="8">
    <location>
        <begin position="586"/>
        <end position="623"/>
    </location>
</feature>
<dbReference type="PANTHER" id="PTHR12172:SF0">
    <property type="entry name" value="CELL CYCLE CHECKPOINT PROTEIN RAD17"/>
    <property type="match status" value="1"/>
</dbReference>
<evidence type="ECO:0000256" key="2">
    <source>
        <dbReference type="ARBA" id="ARBA00006168"/>
    </source>
</evidence>
<feature type="compositionally biased region" description="Low complexity" evidence="8">
    <location>
        <begin position="53"/>
        <end position="62"/>
    </location>
</feature>
<name>A0A8C4Z2J7_GADMO</name>
<dbReference type="Ensembl" id="ENSGMOT00000006110.2">
    <property type="protein sequence ID" value="ENSGMOP00000005937.2"/>
    <property type="gene ID" value="ENSGMOG00000005576.2"/>
</dbReference>
<evidence type="ECO:0000256" key="8">
    <source>
        <dbReference type="SAM" id="MobiDB-lite"/>
    </source>
</evidence>
<keyword evidence="3" id="KW-0547">Nucleotide-binding</keyword>
<dbReference type="GO" id="GO:0003689">
    <property type="term" value="F:DNA clamp loader activity"/>
    <property type="evidence" value="ECO:0007669"/>
    <property type="project" value="TreeGrafter"/>
</dbReference>
<dbReference type="OMA" id="YNCLKMA"/>
<evidence type="ECO:0000313" key="9">
    <source>
        <dbReference type="Ensembl" id="ENSGMOP00000005937.2"/>
    </source>
</evidence>
<gene>
    <name evidence="9" type="primary">rad17</name>
</gene>
<dbReference type="GO" id="GO:0003682">
    <property type="term" value="F:chromatin binding"/>
    <property type="evidence" value="ECO:0007669"/>
    <property type="project" value="TreeGrafter"/>
</dbReference>
<dbReference type="FunFam" id="3.40.50.300:FF:001661">
    <property type="entry name" value="RAD17 checkpoint clamp loader component"/>
    <property type="match status" value="1"/>
</dbReference>
<keyword evidence="4" id="KW-0227">DNA damage</keyword>
<evidence type="ECO:0000256" key="7">
    <source>
        <dbReference type="ARBA" id="ARBA00023306"/>
    </source>
</evidence>
<dbReference type="GO" id="GO:0006281">
    <property type="term" value="P:DNA repair"/>
    <property type="evidence" value="ECO:0007669"/>
    <property type="project" value="InterPro"/>
</dbReference>
<dbReference type="PANTHER" id="PTHR12172">
    <property type="entry name" value="CELL CYCLE CHECKPOINT PROTEIN RAD17"/>
    <property type="match status" value="1"/>
</dbReference>
<protein>
    <submittedName>
        <fullName evidence="9">RAD17 checkpoint clamp loader component</fullName>
    </submittedName>
</protein>
<dbReference type="GO" id="GO:0000077">
    <property type="term" value="P:DNA damage checkpoint signaling"/>
    <property type="evidence" value="ECO:0007669"/>
    <property type="project" value="TreeGrafter"/>
</dbReference>
<dbReference type="Pfam" id="PF03215">
    <property type="entry name" value="Rad17"/>
    <property type="match status" value="1"/>
</dbReference>
<dbReference type="InterPro" id="IPR004582">
    <property type="entry name" value="Checkpoint_prot_Rad17_Rad24"/>
</dbReference>
<evidence type="ECO:0000313" key="10">
    <source>
        <dbReference type="Proteomes" id="UP000694546"/>
    </source>
</evidence>
<evidence type="ECO:0000256" key="1">
    <source>
        <dbReference type="ARBA" id="ARBA00004123"/>
    </source>
</evidence>
<keyword evidence="7" id="KW-0131">Cell cycle</keyword>
<evidence type="ECO:0000256" key="6">
    <source>
        <dbReference type="ARBA" id="ARBA00023242"/>
    </source>
</evidence>
<comment type="subcellular location">
    <subcellularLocation>
        <location evidence="1">Nucleus</location>
    </subcellularLocation>
</comment>
<evidence type="ECO:0000256" key="3">
    <source>
        <dbReference type="ARBA" id="ARBA00022741"/>
    </source>
</evidence>
<comment type="similarity">
    <text evidence="2">Belongs to the rad17/RAD24 family.</text>
</comment>
<dbReference type="AlphaFoldDB" id="A0A8C4Z2J7"/>
<proteinExistence type="inferred from homology"/>
<keyword evidence="6" id="KW-0539">Nucleus</keyword>
<sequence>MRMSKRSLGRKVRSNKANCWVEPSFSNLLAGKSPESKGKVGKGPRKKKGETNSSAPRSSSLSVVQEPHQSDHNVPWVDAHAPHSQAELAVHKKKIEEVENWIRTHTDPTTSKGGIIALLTGPSGCGKSATVQVLAEELGFRLQEWTNPSNVSEYRADPEAYRQTFEPASRFNGFLSTSQTGLFQEFLLRANKYNCLQMVGEQGPKDRKLILVEDFPNNFFRQPGSLHDILRRFVKTRRCPLVFIVSENLSGDSHSRLLFPKEIQEELSICNISFNPVAPTTMSKILLRIATLEAAKTGGRLCVPDKDTLDILCSGSSGDVRSAINSLQFSSLAERGLSLPKKEKCLAVLPGKAACKRTQGKKRSKEKGPGEAEQCIGGKDVSLFLFRALGKILHFKSESPRKLSGQHKLPPHLSEHQRHSLLIHPELVVERSHMSAEFFNLYLHQNYLDFFSTVEDVARASEYLSDADFFTGEWASRAVMAEYGSSVATRGLLHCNSAQAPVGFRPLHKPNWLIINKKHRENCQAAQSLFINFCLTPTILQVELLPYLAKLSNPMRNPVDNLTTMTGKIQVETDHLLNLEALTDKDPGTLDLDDEVEGDQAGALSPPREAGAELPASQPQPTTFEALMKEEDLLIEEYDSE</sequence>
<dbReference type="InterPro" id="IPR027417">
    <property type="entry name" value="P-loop_NTPase"/>
</dbReference>
<evidence type="ECO:0000256" key="4">
    <source>
        <dbReference type="ARBA" id="ARBA00022763"/>
    </source>
</evidence>
<dbReference type="SUPFAM" id="SSF52540">
    <property type="entry name" value="P-loop containing nucleoside triphosphate hydrolases"/>
    <property type="match status" value="1"/>
</dbReference>
<evidence type="ECO:0000256" key="5">
    <source>
        <dbReference type="ARBA" id="ARBA00022840"/>
    </source>
</evidence>
<feature type="region of interest" description="Disordered" evidence="8">
    <location>
        <begin position="23"/>
        <end position="76"/>
    </location>
</feature>
<dbReference type="GO" id="GO:0033314">
    <property type="term" value="P:mitotic DNA replication checkpoint signaling"/>
    <property type="evidence" value="ECO:0007669"/>
    <property type="project" value="TreeGrafter"/>
</dbReference>
<accession>A0A8C4Z2J7</accession>
<organism evidence="9 10">
    <name type="scientific">Gadus morhua</name>
    <name type="common">Atlantic cod</name>
    <dbReference type="NCBI Taxonomy" id="8049"/>
    <lineage>
        <taxon>Eukaryota</taxon>
        <taxon>Metazoa</taxon>
        <taxon>Chordata</taxon>
        <taxon>Craniata</taxon>
        <taxon>Vertebrata</taxon>
        <taxon>Euteleostomi</taxon>
        <taxon>Actinopterygii</taxon>
        <taxon>Neopterygii</taxon>
        <taxon>Teleostei</taxon>
        <taxon>Neoteleostei</taxon>
        <taxon>Acanthomorphata</taxon>
        <taxon>Zeiogadaria</taxon>
        <taxon>Gadariae</taxon>
        <taxon>Gadiformes</taxon>
        <taxon>Gadoidei</taxon>
        <taxon>Gadidae</taxon>
        <taxon>Gadus</taxon>
    </lineage>
</organism>
<keyword evidence="5" id="KW-0067">ATP-binding</keyword>